<feature type="region of interest" description="Disordered" evidence="1">
    <location>
        <begin position="68"/>
        <end position="102"/>
    </location>
</feature>
<accession>R0H4R2</accession>
<dbReference type="PROSITE" id="PS50053">
    <property type="entry name" value="UBIQUITIN_2"/>
    <property type="match status" value="1"/>
</dbReference>
<dbReference type="Pfam" id="PF00240">
    <property type="entry name" value="ubiquitin"/>
    <property type="match status" value="1"/>
</dbReference>
<name>R0H4R2_9BRAS</name>
<dbReference type="AlphaFoldDB" id="R0H4R2"/>
<feature type="region of interest" description="Disordered" evidence="1">
    <location>
        <begin position="211"/>
        <end position="247"/>
    </location>
</feature>
<sequence length="338" mass="38048">MKLLIDTASGASFPIDVEIYDSLKRIKEKIEEFQGIPVCKQTLFLNGQVLPEDFILRFHIMPKSFFLSTSPDENPNQDNNNSDQVPQTEQAPSDPNHGFFNNQDLPVMSNKYQVSTPYGHPMTLNSMEAFLGFQEINQALYHTEQTSASLESFGETSSGGDRALMTDLFSKNDQHDLPEPFPRIMARGIDNGASEQSYTLDDIFVPEDLPYMPVGSKRNRDQPEKASSSNSVNEVINIPDSPEEKKMKTSPEKLVVIVSQQFEDNWLPVVVNADDNVEELRKELDDMKAKGQFNLPSEGYFFVHNEKPLRENTSFLGNGIADGDTIAIYPDLFVDHQA</sequence>
<dbReference type="PANTHER" id="PTHR10621:SF38">
    <property type="entry name" value="UBIQUITIN DOMAIN-CONTAINING PROTEIN 7SL RNA1-RELATED"/>
    <property type="match status" value="1"/>
</dbReference>
<dbReference type="GO" id="GO:0005829">
    <property type="term" value="C:cytosol"/>
    <property type="evidence" value="ECO:0007669"/>
    <property type="project" value="TreeGrafter"/>
</dbReference>
<dbReference type="KEGG" id="crb:17882301"/>
<keyword evidence="4" id="KW-1185">Reference proteome</keyword>
<dbReference type="InterPro" id="IPR029071">
    <property type="entry name" value="Ubiquitin-like_domsf"/>
</dbReference>
<dbReference type="GO" id="GO:0031593">
    <property type="term" value="F:polyubiquitin modification-dependent protein binding"/>
    <property type="evidence" value="ECO:0007669"/>
    <property type="project" value="TreeGrafter"/>
</dbReference>
<dbReference type="Gene3D" id="3.10.20.90">
    <property type="entry name" value="Phosphatidylinositol 3-kinase Catalytic Subunit, Chain A, domain 1"/>
    <property type="match status" value="1"/>
</dbReference>
<dbReference type="STRING" id="81985.R0H4R2"/>
<feature type="compositionally biased region" description="Low complexity" evidence="1">
    <location>
        <begin position="227"/>
        <end position="238"/>
    </location>
</feature>
<dbReference type="GO" id="GO:0005654">
    <property type="term" value="C:nucleoplasm"/>
    <property type="evidence" value="ECO:0007669"/>
    <property type="project" value="TreeGrafter"/>
</dbReference>
<dbReference type="OrthoDB" id="1098563at2759"/>
<dbReference type="PANTHER" id="PTHR10621">
    <property type="entry name" value="UV EXCISION REPAIR PROTEIN RAD23"/>
    <property type="match status" value="1"/>
</dbReference>
<evidence type="ECO:0000256" key="1">
    <source>
        <dbReference type="SAM" id="MobiDB-lite"/>
    </source>
</evidence>
<dbReference type="CDD" id="cd17039">
    <property type="entry name" value="Ubl_ubiquitin_like"/>
    <property type="match status" value="1"/>
</dbReference>
<reference evidence="4" key="1">
    <citation type="journal article" date="2013" name="Nat. Genet.">
        <title>The Capsella rubella genome and the genomic consequences of rapid mating system evolution.</title>
        <authorList>
            <person name="Slotte T."/>
            <person name="Hazzouri K.M."/>
            <person name="Agren J.A."/>
            <person name="Koenig D."/>
            <person name="Maumus F."/>
            <person name="Guo Y.L."/>
            <person name="Steige K."/>
            <person name="Platts A.E."/>
            <person name="Escobar J.S."/>
            <person name="Newman L.K."/>
            <person name="Wang W."/>
            <person name="Mandakova T."/>
            <person name="Vello E."/>
            <person name="Smith L.M."/>
            <person name="Henz S.R."/>
            <person name="Steffen J."/>
            <person name="Takuno S."/>
            <person name="Brandvain Y."/>
            <person name="Coop G."/>
            <person name="Andolfatto P."/>
            <person name="Hu T.T."/>
            <person name="Blanchette M."/>
            <person name="Clark R.M."/>
            <person name="Quesneville H."/>
            <person name="Nordborg M."/>
            <person name="Gaut B.S."/>
            <person name="Lysak M.A."/>
            <person name="Jenkins J."/>
            <person name="Grimwood J."/>
            <person name="Chapman J."/>
            <person name="Prochnik S."/>
            <person name="Shu S."/>
            <person name="Rokhsar D."/>
            <person name="Schmutz J."/>
            <person name="Weigel D."/>
            <person name="Wright S.I."/>
        </authorList>
    </citation>
    <scope>NUCLEOTIDE SEQUENCE [LARGE SCALE GENOMIC DNA]</scope>
    <source>
        <strain evidence="4">cv. Monte Gargano</strain>
    </source>
</reference>
<dbReference type="EMBL" id="KB870810">
    <property type="protein sequence ID" value="EOA19705.1"/>
    <property type="molecule type" value="Genomic_DNA"/>
</dbReference>
<dbReference type="Proteomes" id="UP000029121">
    <property type="component" value="Unassembled WGS sequence"/>
</dbReference>
<evidence type="ECO:0000313" key="4">
    <source>
        <dbReference type="Proteomes" id="UP000029121"/>
    </source>
</evidence>
<evidence type="ECO:0000313" key="3">
    <source>
        <dbReference type="EMBL" id="EOA19705.1"/>
    </source>
</evidence>
<protein>
    <recommendedName>
        <fullName evidence="2">Ubiquitin-like domain-containing protein</fullName>
    </recommendedName>
</protein>
<dbReference type="eggNOG" id="KOG0001">
    <property type="taxonomic scope" value="Eukaryota"/>
</dbReference>
<organism evidence="3 4">
    <name type="scientific">Capsella rubella</name>
    <dbReference type="NCBI Taxonomy" id="81985"/>
    <lineage>
        <taxon>Eukaryota</taxon>
        <taxon>Viridiplantae</taxon>
        <taxon>Streptophyta</taxon>
        <taxon>Embryophyta</taxon>
        <taxon>Tracheophyta</taxon>
        <taxon>Spermatophyta</taxon>
        <taxon>Magnoliopsida</taxon>
        <taxon>eudicotyledons</taxon>
        <taxon>Gunneridae</taxon>
        <taxon>Pentapetalae</taxon>
        <taxon>rosids</taxon>
        <taxon>malvids</taxon>
        <taxon>Brassicales</taxon>
        <taxon>Brassicaceae</taxon>
        <taxon>Camelineae</taxon>
        <taxon>Capsella</taxon>
    </lineage>
</organism>
<dbReference type="GO" id="GO:0043130">
    <property type="term" value="F:ubiquitin binding"/>
    <property type="evidence" value="ECO:0007669"/>
    <property type="project" value="TreeGrafter"/>
</dbReference>
<dbReference type="GO" id="GO:0043161">
    <property type="term" value="P:proteasome-mediated ubiquitin-dependent protein catabolic process"/>
    <property type="evidence" value="ECO:0007669"/>
    <property type="project" value="TreeGrafter"/>
</dbReference>
<gene>
    <name evidence="3" type="ORF">CARUB_v10003575mg</name>
</gene>
<feature type="domain" description="Ubiquitin-like" evidence="2">
    <location>
        <begin position="1"/>
        <end position="53"/>
    </location>
</feature>
<dbReference type="InterPro" id="IPR000626">
    <property type="entry name" value="Ubiquitin-like_dom"/>
</dbReference>
<proteinExistence type="predicted"/>
<evidence type="ECO:0000259" key="2">
    <source>
        <dbReference type="PROSITE" id="PS50053"/>
    </source>
</evidence>
<dbReference type="GO" id="GO:0070628">
    <property type="term" value="F:proteasome binding"/>
    <property type="evidence" value="ECO:0007669"/>
    <property type="project" value="TreeGrafter"/>
</dbReference>
<dbReference type="SUPFAM" id="SSF54236">
    <property type="entry name" value="Ubiquitin-like"/>
    <property type="match status" value="2"/>
</dbReference>